<proteinExistence type="predicted"/>
<evidence type="ECO:0000313" key="2">
    <source>
        <dbReference type="Proteomes" id="UP001243330"/>
    </source>
</evidence>
<dbReference type="Proteomes" id="UP001243330">
    <property type="component" value="Unassembled WGS sequence"/>
</dbReference>
<protein>
    <submittedName>
        <fullName evidence="1">Uncharacterized protein</fullName>
    </submittedName>
</protein>
<accession>A0AAD9A3U8</accession>
<dbReference type="EMBL" id="JAQOWY010000520">
    <property type="protein sequence ID" value="KAK1840923.1"/>
    <property type="molecule type" value="Genomic_DNA"/>
</dbReference>
<gene>
    <name evidence="1" type="ORF">CCHR01_16454</name>
</gene>
<organism evidence="1 2">
    <name type="scientific">Colletotrichum chrysophilum</name>
    <dbReference type="NCBI Taxonomy" id="1836956"/>
    <lineage>
        <taxon>Eukaryota</taxon>
        <taxon>Fungi</taxon>
        <taxon>Dikarya</taxon>
        <taxon>Ascomycota</taxon>
        <taxon>Pezizomycotina</taxon>
        <taxon>Sordariomycetes</taxon>
        <taxon>Hypocreomycetidae</taxon>
        <taxon>Glomerellales</taxon>
        <taxon>Glomerellaceae</taxon>
        <taxon>Colletotrichum</taxon>
        <taxon>Colletotrichum gloeosporioides species complex</taxon>
    </lineage>
</organism>
<dbReference type="AlphaFoldDB" id="A0AAD9A3U8"/>
<sequence length="302" mass="32514">MPPTAATIDSTPGSASRFDFSTCYTGRLGAASLSLQVGVGFDFGDTRVKCRGSTRRSSNDARIAPPDQLSARLDFASVLLIPGGDCVVFPPPMGAIIDSKDVRGGEKSRGRGLIRDGEDVADCRLQLDPQQGPEVYAWPRANRSGVGIDRISSSSRDGGQKDFACVIRSRVLTLLIPGTNGSCWGMDDDDDDQGENVVGSVQRRGPNDVDEDVVVVVEIEVGDVDRGGSRLPPTGREQKKQKTRSLVRCPAVEPWVVYGDSPASANWESSAKPRLCDTPTTTITLLSFTVNTTRRCRPQQQE</sequence>
<reference evidence="1" key="1">
    <citation type="submission" date="2023-01" db="EMBL/GenBank/DDBJ databases">
        <title>Colletotrichum chrysophilum M932 genome sequence.</title>
        <authorList>
            <person name="Baroncelli R."/>
        </authorList>
    </citation>
    <scope>NUCLEOTIDE SEQUENCE</scope>
    <source>
        <strain evidence="1">M932</strain>
    </source>
</reference>
<name>A0AAD9A3U8_9PEZI</name>
<keyword evidence="2" id="KW-1185">Reference proteome</keyword>
<evidence type="ECO:0000313" key="1">
    <source>
        <dbReference type="EMBL" id="KAK1840923.1"/>
    </source>
</evidence>
<comment type="caution">
    <text evidence="1">The sequence shown here is derived from an EMBL/GenBank/DDBJ whole genome shotgun (WGS) entry which is preliminary data.</text>
</comment>